<dbReference type="InterPro" id="IPR037185">
    <property type="entry name" value="EmrE-like"/>
</dbReference>
<dbReference type="PANTHER" id="PTHR32322:SF18">
    <property type="entry name" value="S-ADENOSYLMETHIONINE_S-ADENOSYLHOMOCYSTEINE TRANSPORTER"/>
    <property type="match status" value="1"/>
</dbReference>
<feature type="transmembrane region" description="Helical" evidence="7">
    <location>
        <begin position="122"/>
        <end position="141"/>
    </location>
</feature>
<feature type="domain" description="EamA" evidence="8">
    <location>
        <begin position="150"/>
        <end position="286"/>
    </location>
</feature>
<keyword evidence="5 7" id="KW-1133">Transmembrane helix</keyword>
<evidence type="ECO:0000256" key="6">
    <source>
        <dbReference type="ARBA" id="ARBA00023136"/>
    </source>
</evidence>
<dbReference type="AlphaFoldDB" id="A0A859FGD7"/>
<dbReference type="GO" id="GO:0005886">
    <property type="term" value="C:plasma membrane"/>
    <property type="evidence" value="ECO:0007669"/>
    <property type="project" value="UniProtKB-SubCell"/>
</dbReference>
<feature type="transmembrane region" description="Helical" evidence="7">
    <location>
        <begin position="153"/>
        <end position="169"/>
    </location>
</feature>
<dbReference type="Proteomes" id="UP000318138">
    <property type="component" value="Chromosome"/>
</dbReference>
<evidence type="ECO:0000256" key="5">
    <source>
        <dbReference type="ARBA" id="ARBA00022989"/>
    </source>
</evidence>
<dbReference type="RefSeq" id="WP_176009300.1">
    <property type="nucleotide sequence ID" value="NZ_CP041372.2"/>
</dbReference>
<feature type="transmembrane region" description="Helical" evidence="7">
    <location>
        <begin position="7"/>
        <end position="28"/>
    </location>
</feature>
<dbReference type="InterPro" id="IPR000620">
    <property type="entry name" value="EamA_dom"/>
</dbReference>
<organism evidence="9 10">
    <name type="scientific">Paenalkalicoccus suaedae</name>
    <dbReference type="NCBI Taxonomy" id="2592382"/>
    <lineage>
        <taxon>Bacteria</taxon>
        <taxon>Bacillati</taxon>
        <taxon>Bacillota</taxon>
        <taxon>Bacilli</taxon>
        <taxon>Bacillales</taxon>
        <taxon>Bacillaceae</taxon>
        <taxon>Paenalkalicoccus</taxon>
    </lineage>
</organism>
<feature type="transmembrane region" description="Helical" evidence="7">
    <location>
        <begin position="181"/>
        <end position="200"/>
    </location>
</feature>
<evidence type="ECO:0000259" key="8">
    <source>
        <dbReference type="Pfam" id="PF00892"/>
    </source>
</evidence>
<evidence type="ECO:0000256" key="7">
    <source>
        <dbReference type="SAM" id="Phobius"/>
    </source>
</evidence>
<feature type="transmembrane region" description="Helical" evidence="7">
    <location>
        <begin position="246"/>
        <end position="264"/>
    </location>
</feature>
<feature type="domain" description="EamA" evidence="8">
    <location>
        <begin position="7"/>
        <end position="138"/>
    </location>
</feature>
<evidence type="ECO:0000256" key="4">
    <source>
        <dbReference type="ARBA" id="ARBA00022692"/>
    </source>
</evidence>
<dbReference type="KEGG" id="psua:FLK61_31645"/>
<feature type="transmembrane region" description="Helical" evidence="7">
    <location>
        <begin position="95"/>
        <end position="115"/>
    </location>
</feature>
<evidence type="ECO:0000313" key="10">
    <source>
        <dbReference type="Proteomes" id="UP000318138"/>
    </source>
</evidence>
<dbReference type="SUPFAM" id="SSF103481">
    <property type="entry name" value="Multidrug resistance efflux transporter EmrE"/>
    <property type="match status" value="2"/>
</dbReference>
<evidence type="ECO:0000256" key="1">
    <source>
        <dbReference type="ARBA" id="ARBA00004651"/>
    </source>
</evidence>
<feature type="transmembrane region" description="Helical" evidence="7">
    <location>
        <begin position="34"/>
        <end position="55"/>
    </location>
</feature>
<keyword evidence="4 7" id="KW-0812">Transmembrane</keyword>
<dbReference type="PANTHER" id="PTHR32322">
    <property type="entry name" value="INNER MEMBRANE TRANSPORTER"/>
    <property type="match status" value="1"/>
</dbReference>
<evidence type="ECO:0000256" key="2">
    <source>
        <dbReference type="ARBA" id="ARBA00007362"/>
    </source>
</evidence>
<accession>A0A859FGD7</accession>
<sequence length="304" mass="32721">MNKSVTYIILLGVMVIWGLNVVAVKYLVEAFPPVMMQGLRIGLAGVVTITLLFFLKDLRAMTKREWGYTLLAAMLGQVAHHSLLAIGLVNTTAGNASLILGLIPLTTAILTMIFLGEIVTRLRFLGIALGFIGVLFIVLSPEEGTASVSSGDLLVLLSMIAQAFSFIVIRKITVTLSSRQMTAVMLLVGSVSLILISLVLEPASASAMTSPSITVWIVFLTSAIFATGLGHLVYNGAIQKIGAGQTAVFNNFVPFFALIGSYYFLGEQIFVSQLIGFVFIVLGVLLGTGYIEARFLARRQKRQV</sequence>
<proteinExistence type="inferred from homology"/>
<feature type="transmembrane region" description="Helical" evidence="7">
    <location>
        <begin position="270"/>
        <end position="291"/>
    </location>
</feature>
<dbReference type="InterPro" id="IPR050638">
    <property type="entry name" value="AA-Vitamin_Transporters"/>
</dbReference>
<evidence type="ECO:0000313" key="9">
    <source>
        <dbReference type="EMBL" id="QKS71265.1"/>
    </source>
</evidence>
<keyword evidence="10" id="KW-1185">Reference proteome</keyword>
<feature type="transmembrane region" description="Helical" evidence="7">
    <location>
        <begin position="212"/>
        <end position="234"/>
    </location>
</feature>
<keyword evidence="3" id="KW-1003">Cell membrane</keyword>
<name>A0A859FGD7_9BACI</name>
<gene>
    <name evidence="9" type="ORF">FLK61_31645</name>
</gene>
<reference evidence="10" key="1">
    <citation type="submission" date="2019-07" db="EMBL/GenBank/DDBJ databases">
        <title>Bacillus alkalisoli sp. nov. isolated from saline soil.</title>
        <authorList>
            <person name="Sun J.-Q."/>
            <person name="Xu L."/>
        </authorList>
    </citation>
    <scope>NUCLEOTIDE SEQUENCE [LARGE SCALE GENOMIC DNA]</scope>
    <source>
        <strain evidence="10">M4U3P1</strain>
    </source>
</reference>
<comment type="subcellular location">
    <subcellularLocation>
        <location evidence="1">Cell membrane</location>
        <topology evidence="1">Multi-pass membrane protein</topology>
    </subcellularLocation>
</comment>
<evidence type="ECO:0000256" key="3">
    <source>
        <dbReference type="ARBA" id="ARBA00022475"/>
    </source>
</evidence>
<dbReference type="Pfam" id="PF00892">
    <property type="entry name" value="EamA"/>
    <property type="match status" value="2"/>
</dbReference>
<feature type="transmembrane region" description="Helical" evidence="7">
    <location>
        <begin position="67"/>
        <end position="89"/>
    </location>
</feature>
<protein>
    <submittedName>
        <fullName evidence="9">DMT family transporter</fullName>
    </submittedName>
</protein>
<keyword evidence="6 7" id="KW-0472">Membrane</keyword>
<dbReference type="EMBL" id="CP041372">
    <property type="protein sequence ID" value="QKS71265.1"/>
    <property type="molecule type" value="Genomic_DNA"/>
</dbReference>
<comment type="similarity">
    <text evidence="2">Belongs to the EamA transporter family.</text>
</comment>